<evidence type="ECO:0000256" key="5">
    <source>
        <dbReference type="ARBA" id="ARBA00023136"/>
    </source>
</evidence>
<organism evidence="9 10">
    <name type="scientific">Metalysinibacillus jejuensis</name>
    <dbReference type="NCBI Taxonomy" id="914327"/>
    <lineage>
        <taxon>Bacteria</taxon>
        <taxon>Bacillati</taxon>
        <taxon>Bacillota</taxon>
        <taxon>Bacilli</taxon>
        <taxon>Bacillales</taxon>
        <taxon>Caryophanaceae</taxon>
        <taxon>Metalysinibacillus</taxon>
    </lineage>
</organism>
<protein>
    <submittedName>
        <fullName evidence="9">Threonine/serine exporter family protein</fullName>
    </submittedName>
</protein>
<keyword evidence="4 7" id="KW-1133">Transmembrane helix</keyword>
<proteinExistence type="inferred from homology"/>
<keyword evidence="3 7" id="KW-0812">Transmembrane</keyword>
<dbReference type="InterPro" id="IPR050539">
    <property type="entry name" value="ThrE_Dicarb/AminoAcid_Exp"/>
</dbReference>
<feature type="transmembrane region" description="Helical" evidence="7">
    <location>
        <begin position="228"/>
        <end position="249"/>
    </location>
</feature>
<evidence type="ECO:0000256" key="1">
    <source>
        <dbReference type="ARBA" id="ARBA00004651"/>
    </source>
</evidence>
<dbReference type="OrthoDB" id="9813917at2"/>
<dbReference type="AlphaFoldDB" id="A0A921NBW5"/>
<dbReference type="GO" id="GO:0022857">
    <property type="term" value="F:transmembrane transporter activity"/>
    <property type="evidence" value="ECO:0007669"/>
    <property type="project" value="InterPro"/>
</dbReference>
<keyword evidence="5 7" id="KW-0472">Membrane</keyword>
<name>A0A921NBW5_9BACL</name>
<comment type="subcellular location">
    <subcellularLocation>
        <location evidence="1">Cell membrane</location>
        <topology evidence="1">Multi-pass membrane protein</topology>
    </subcellularLocation>
</comment>
<dbReference type="GO" id="GO:0015744">
    <property type="term" value="P:succinate transport"/>
    <property type="evidence" value="ECO:0007669"/>
    <property type="project" value="TreeGrafter"/>
</dbReference>
<dbReference type="GO" id="GO:0005886">
    <property type="term" value="C:plasma membrane"/>
    <property type="evidence" value="ECO:0007669"/>
    <property type="project" value="UniProtKB-SubCell"/>
</dbReference>
<evidence type="ECO:0000256" key="4">
    <source>
        <dbReference type="ARBA" id="ARBA00022989"/>
    </source>
</evidence>
<dbReference type="PANTHER" id="PTHR34390">
    <property type="entry name" value="UPF0442 PROTEIN YJJB-RELATED"/>
    <property type="match status" value="1"/>
</dbReference>
<evidence type="ECO:0000256" key="6">
    <source>
        <dbReference type="ARBA" id="ARBA00034125"/>
    </source>
</evidence>
<evidence type="ECO:0000259" key="8">
    <source>
        <dbReference type="Pfam" id="PF06738"/>
    </source>
</evidence>
<evidence type="ECO:0000256" key="2">
    <source>
        <dbReference type="ARBA" id="ARBA00022475"/>
    </source>
</evidence>
<feature type="transmembrane region" description="Helical" evidence="7">
    <location>
        <begin position="115"/>
        <end position="137"/>
    </location>
</feature>
<evidence type="ECO:0000256" key="7">
    <source>
        <dbReference type="SAM" id="Phobius"/>
    </source>
</evidence>
<feature type="transmembrane region" description="Helical" evidence="7">
    <location>
        <begin position="198"/>
        <end position="216"/>
    </location>
</feature>
<feature type="domain" description="Threonine/serine exporter-like N-terminal" evidence="8">
    <location>
        <begin position="16"/>
        <end position="251"/>
    </location>
</feature>
<evidence type="ECO:0000256" key="3">
    <source>
        <dbReference type="ARBA" id="ARBA00022692"/>
    </source>
</evidence>
<dbReference type="RefSeq" id="WP_108307669.1">
    <property type="nucleotide sequence ID" value="NZ_QAFW01000038.1"/>
</dbReference>
<sequence length="251" mass="27239">MTNNEVQINEFALESLLLAGRIMIESGAEIYRVEDTIQRMAQSQNIMNVQSYVTSTGIILSLGPTQPTRITSIARRSTDLEKVALVNAVSRKLSTQIITLAEAHDELQKIQSTNYFLPTYVQVIAAAIASGSFLIMFNGQWQDFFAAMVAGGMGYLTYLIAHDLTRVRFFSEFTASLIVGLLAFFAVRYGFGSQLDKIIIGSVMPLVPGLPITIAVRDLMSGHLLSGLAKGAEAFLTAFAIGSGIAIVLSF</sequence>
<accession>A0A921NBW5</accession>
<gene>
    <name evidence="9" type="ORF">K8V30_07695</name>
</gene>
<reference evidence="9" key="2">
    <citation type="submission" date="2021-09" db="EMBL/GenBank/DDBJ databases">
        <authorList>
            <person name="Gilroy R."/>
        </authorList>
    </citation>
    <scope>NUCLEOTIDE SEQUENCE</scope>
    <source>
        <strain evidence="9">CHK160-4876</strain>
    </source>
</reference>
<dbReference type="Proteomes" id="UP000700212">
    <property type="component" value="Unassembled WGS sequence"/>
</dbReference>
<evidence type="ECO:0000313" key="10">
    <source>
        <dbReference type="Proteomes" id="UP000700212"/>
    </source>
</evidence>
<dbReference type="EMBL" id="DYTV01000100">
    <property type="protein sequence ID" value="HJH11545.1"/>
    <property type="molecule type" value="Genomic_DNA"/>
</dbReference>
<reference evidence="9" key="1">
    <citation type="journal article" date="2021" name="PeerJ">
        <title>Extensive microbial diversity within the chicken gut microbiome revealed by metagenomics and culture.</title>
        <authorList>
            <person name="Gilroy R."/>
            <person name="Ravi A."/>
            <person name="Getino M."/>
            <person name="Pursley I."/>
            <person name="Horton D.L."/>
            <person name="Alikhan N.F."/>
            <person name="Baker D."/>
            <person name="Gharbi K."/>
            <person name="Hall N."/>
            <person name="Watson M."/>
            <person name="Adriaenssens E.M."/>
            <person name="Foster-Nyarko E."/>
            <person name="Jarju S."/>
            <person name="Secka A."/>
            <person name="Antonio M."/>
            <person name="Oren A."/>
            <person name="Chaudhuri R.R."/>
            <person name="La Ragione R."/>
            <person name="Hildebrand F."/>
            <person name="Pallen M.J."/>
        </authorList>
    </citation>
    <scope>NUCLEOTIDE SEQUENCE</scope>
    <source>
        <strain evidence="9">CHK160-4876</strain>
    </source>
</reference>
<evidence type="ECO:0000313" key="9">
    <source>
        <dbReference type="EMBL" id="HJH11545.1"/>
    </source>
</evidence>
<comment type="similarity">
    <text evidence="6">Belongs to the ThrE exporter (TC 2.A.79) family.</text>
</comment>
<comment type="caution">
    <text evidence="9">The sequence shown here is derived from an EMBL/GenBank/DDBJ whole genome shotgun (WGS) entry which is preliminary data.</text>
</comment>
<dbReference type="InterPro" id="IPR010619">
    <property type="entry name" value="ThrE-like_N"/>
</dbReference>
<feature type="transmembrane region" description="Helical" evidence="7">
    <location>
        <begin position="173"/>
        <end position="191"/>
    </location>
</feature>
<keyword evidence="2" id="KW-1003">Cell membrane</keyword>
<dbReference type="Pfam" id="PF06738">
    <property type="entry name" value="ThrE"/>
    <property type="match status" value="1"/>
</dbReference>
<dbReference type="PANTHER" id="PTHR34390:SF2">
    <property type="entry name" value="SUCCINATE TRANSPORTER SUBUNIT YJJP-RELATED"/>
    <property type="match status" value="1"/>
</dbReference>